<evidence type="ECO:0000256" key="9">
    <source>
        <dbReference type="ARBA" id="ARBA00023015"/>
    </source>
</evidence>
<dbReference type="Gene3D" id="2.70.160.11">
    <property type="entry name" value="Hnrnp arginine n-methyltransferase1"/>
    <property type="match status" value="1"/>
</dbReference>
<evidence type="ECO:0000256" key="7">
    <source>
        <dbReference type="ARBA" id="ARBA00022691"/>
    </source>
</evidence>
<feature type="compositionally biased region" description="Acidic residues" evidence="14">
    <location>
        <begin position="149"/>
        <end position="165"/>
    </location>
</feature>
<dbReference type="InterPro" id="IPR029063">
    <property type="entry name" value="SAM-dependent_MTases_sf"/>
</dbReference>
<feature type="region of interest" description="Disordered" evidence="14">
    <location>
        <begin position="412"/>
        <end position="439"/>
    </location>
</feature>
<dbReference type="GO" id="GO:0005634">
    <property type="term" value="C:nucleus"/>
    <property type="evidence" value="ECO:0007669"/>
    <property type="project" value="UniProtKB-SubCell"/>
</dbReference>
<evidence type="ECO:0000256" key="5">
    <source>
        <dbReference type="ARBA" id="ARBA00022603"/>
    </source>
</evidence>
<keyword evidence="8" id="KW-0156">Chromatin regulator</keyword>
<evidence type="ECO:0000256" key="8">
    <source>
        <dbReference type="ARBA" id="ARBA00022853"/>
    </source>
</evidence>
<gene>
    <name evidence="16" type="ORF">PFL1_02841</name>
</gene>
<dbReference type="OrthoDB" id="7848332at2759"/>
<dbReference type="PANTHER" id="PTHR11006:SF10">
    <property type="entry name" value="HISTONE-ARGININE METHYLTRANSFERASE CARMER-RELATED"/>
    <property type="match status" value="1"/>
</dbReference>
<name>A0A061H9R4_9BASI</name>
<dbReference type="PANTHER" id="PTHR11006">
    <property type="entry name" value="PROTEIN ARGININE N-METHYLTRANSFERASE"/>
    <property type="match status" value="1"/>
</dbReference>
<dbReference type="RefSeq" id="XP_007878546.1">
    <property type="nucleotide sequence ID" value="XM_007880355.1"/>
</dbReference>
<dbReference type="KEGG" id="pfp:PFL1_02841"/>
<keyword evidence="5 13" id="KW-0489">Methyltransferase</keyword>
<feature type="region of interest" description="Disordered" evidence="14">
    <location>
        <begin position="123"/>
        <end position="191"/>
    </location>
</feature>
<dbReference type="InterPro" id="IPR055135">
    <property type="entry name" value="PRMT_dom"/>
</dbReference>
<dbReference type="GeneID" id="19316955"/>
<evidence type="ECO:0000256" key="14">
    <source>
        <dbReference type="SAM" id="MobiDB-lite"/>
    </source>
</evidence>
<evidence type="ECO:0000259" key="15">
    <source>
        <dbReference type="Pfam" id="PF22528"/>
    </source>
</evidence>
<dbReference type="EC" id="2.1.1.319" evidence="3"/>
<feature type="compositionally biased region" description="Polar residues" evidence="14">
    <location>
        <begin position="428"/>
        <end position="437"/>
    </location>
</feature>
<feature type="domain" description="Protein arginine N-methyltransferase" evidence="15">
    <location>
        <begin position="487"/>
        <end position="532"/>
    </location>
</feature>
<feature type="region of interest" description="Disordered" evidence="14">
    <location>
        <begin position="1"/>
        <end position="23"/>
    </location>
</feature>
<dbReference type="Pfam" id="PF22528">
    <property type="entry name" value="PRMT_C"/>
    <property type="match status" value="2"/>
</dbReference>
<dbReference type="CDD" id="cd02440">
    <property type="entry name" value="AdoMet_MTases"/>
    <property type="match status" value="1"/>
</dbReference>
<keyword evidence="4" id="KW-0963">Cytoplasm</keyword>
<dbReference type="InterPro" id="IPR025799">
    <property type="entry name" value="Arg_MeTrfase"/>
</dbReference>
<dbReference type="GO" id="GO:0070611">
    <property type="term" value="F:histone H3R2 methyltransferase activity"/>
    <property type="evidence" value="ECO:0007669"/>
    <property type="project" value="TreeGrafter"/>
</dbReference>
<keyword evidence="11" id="KW-0539">Nucleus</keyword>
<keyword evidence="10" id="KW-0804">Transcription</keyword>
<dbReference type="GO" id="GO:0005737">
    <property type="term" value="C:cytoplasm"/>
    <property type="evidence" value="ECO:0007669"/>
    <property type="project" value="UniProtKB-SubCell"/>
</dbReference>
<dbReference type="AlphaFoldDB" id="A0A061H9R4"/>
<sequence length="569" mass="60356">MAPTSRAPAANAPAPAVEGQQQPTTDTAAAAEIYDDKDEAYFGYYALLSHQAQMLQDSVRTAVYHQAINHHAAQCFQDKLVMDVGAGNGILSFFSAQAGARKVYAVEASNMVDYLHKVLRAAGGSAGGSDKANGRKQPQRRSQQQVGGDNDDDDDGDDDEQDDEGYSLGGPSTSTSTAAAAAATGSRPPRNAFLADTLVPVHSKVEDVTPDHLEGNQQVDTIVSECLGVLLVHERMCESFIDARDRFLKPGGSVFPSAGTICLAPFEDKALWDDTANKARWWRNSDFYGVDITPFAPAAFKETFSSPIVGVFQPQCLLSVSSDFVIDFATISKSELQDFTMPLEWTFVQPAIVHGLGGWFDLHFNSQSSATASSASMSSSSSSSSNDAAAAASHAANASSTTLGQIQLPATDADRDGDATMQDHASSKPATTASALSGSAPDFQPALELSSSAVDVETIRAAAASASSASSTAVPLPPLATTTASGGQFMSTSPYATPTHWQQVRFLFSDPVAVNKGQKLVGSIRCRVNDSRSYTMTGRFDILRTDGTADPLLQRKGAWRLDRQTYSWS</sequence>
<feature type="compositionally biased region" description="Low complexity" evidence="14">
    <location>
        <begin position="172"/>
        <end position="184"/>
    </location>
</feature>
<evidence type="ECO:0000256" key="11">
    <source>
        <dbReference type="ARBA" id="ARBA00023242"/>
    </source>
</evidence>
<comment type="subcellular location">
    <subcellularLocation>
        <location evidence="2">Cytoplasm</location>
    </subcellularLocation>
    <subcellularLocation>
        <location evidence="1">Nucleus</location>
    </subcellularLocation>
</comment>
<accession>A0A061H9R4</accession>
<evidence type="ECO:0000256" key="13">
    <source>
        <dbReference type="PROSITE-ProRule" id="PRU01015"/>
    </source>
</evidence>
<evidence type="ECO:0000256" key="3">
    <source>
        <dbReference type="ARBA" id="ARBA00011925"/>
    </source>
</evidence>
<dbReference type="Gene3D" id="3.40.50.150">
    <property type="entry name" value="Vaccinia Virus protein VP39"/>
    <property type="match status" value="1"/>
</dbReference>
<reference evidence="16 17" key="1">
    <citation type="journal article" date="2013" name="Plant Cell">
        <title>The transition from a phytopathogenic smut ancestor to an anamorphic biocontrol agent deciphered by comparative whole-genome analysis.</title>
        <authorList>
            <person name="Lefebvre F."/>
            <person name="Joly D.L."/>
            <person name="Labbe C."/>
            <person name="Teichmann B."/>
            <person name="Linning R."/>
            <person name="Belzile F."/>
            <person name="Bakkeren G."/>
            <person name="Belanger R.R."/>
        </authorList>
    </citation>
    <scope>NUCLEOTIDE SEQUENCE [LARGE SCALE GENOMIC DNA]</scope>
    <source>
        <strain evidence="16 17">PF-1</strain>
    </source>
</reference>
<proteinExistence type="predicted"/>
<comment type="catalytic activity">
    <reaction evidence="12">
        <text>L-arginyl-[protein] + 2 S-adenosyl-L-methionine = N(omega),N(omega)-dimethyl-L-arginyl-[protein] + 2 S-adenosyl-L-homocysteine + 2 H(+)</text>
        <dbReference type="Rhea" id="RHEA:48096"/>
        <dbReference type="Rhea" id="RHEA-COMP:10532"/>
        <dbReference type="Rhea" id="RHEA-COMP:11991"/>
        <dbReference type="ChEBI" id="CHEBI:15378"/>
        <dbReference type="ChEBI" id="CHEBI:29965"/>
        <dbReference type="ChEBI" id="CHEBI:57856"/>
        <dbReference type="ChEBI" id="CHEBI:59789"/>
        <dbReference type="ChEBI" id="CHEBI:61897"/>
        <dbReference type="EC" id="2.1.1.319"/>
    </reaction>
</comment>
<dbReference type="eggNOG" id="KOG1500">
    <property type="taxonomic scope" value="Eukaryota"/>
</dbReference>
<dbReference type="SUPFAM" id="SSF53335">
    <property type="entry name" value="S-adenosyl-L-methionine-dependent methyltransferases"/>
    <property type="match status" value="2"/>
</dbReference>
<evidence type="ECO:0000256" key="1">
    <source>
        <dbReference type="ARBA" id="ARBA00004123"/>
    </source>
</evidence>
<dbReference type="EMBL" id="KE361630">
    <property type="protein sequence ID" value="EPQ29622.1"/>
    <property type="molecule type" value="Genomic_DNA"/>
</dbReference>
<evidence type="ECO:0000256" key="2">
    <source>
        <dbReference type="ARBA" id="ARBA00004496"/>
    </source>
</evidence>
<dbReference type="GO" id="GO:0032259">
    <property type="term" value="P:methylation"/>
    <property type="evidence" value="ECO:0007669"/>
    <property type="project" value="UniProtKB-KW"/>
</dbReference>
<evidence type="ECO:0000313" key="16">
    <source>
        <dbReference type="EMBL" id="EPQ29622.1"/>
    </source>
</evidence>
<keyword evidence="6 13" id="KW-0808">Transferase</keyword>
<dbReference type="Proteomes" id="UP000053664">
    <property type="component" value="Unassembled WGS sequence"/>
</dbReference>
<organism evidence="16 17">
    <name type="scientific">Pseudozyma flocculosa PF-1</name>
    <dbReference type="NCBI Taxonomy" id="1277687"/>
    <lineage>
        <taxon>Eukaryota</taxon>
        <taxon>Fungi</taxon>
        <taxon>Dikarya</taxon>
        <taxon>Basidiomycota</taxon>
        <taxon>Ustilaginomycotina</taxon>
        <taxon>Ustilaginomycetes</taxon>
        <taxon>Ustilaginales</taxon>
        <taxon>Ustilaginaceae</taxon>
        <taxon>Pseudozyma</taxon>
    </lineage>
</organism>
<dbReference type="GO" id="GO:0035242">
    <property type="term" value="F:protein-arginine omega-N asymmetric methyltransferase activity"/>
    <property type="evidence" value="ECO:0007669"/>
    <property type="project" value="UniProtKB-EC"/>
</dbReference>
<dbReference type="PROSITE" id="PS51678">
    <property type="entry name" value="SAM_MT_PRMT"/>
    <property type="match status" value="1"/>
</dbReference>
<protein>
    <recommendedName>
        <fullName evidence="3">type I protein arginine methyltransferase</fullName>
        <ecNumber evidence="3">2.1.1.319</ecNumber>
    </recommendedName>
</protein>
<evidence type="ECO:0000313" key="17">
    <source>
        <dbReference type="Proteomes" id="UP000053664"/>
    </source>
</evidence>
<evidence type="ECO:0000256" key="12">
    <source>
        <dbReference type="ARBA" id="ARBA00049086"/>
    </source>
</evidence>
<evidence type="ECO:0000256" key="10">
    <source>
        <dbReference type="ARBA" id="ARBA00023163"/>
    </source>
</evidence>
<keyword evidence="9" id="KW-0805">Transcription regulation</keyword>
<keyword evidence="7 13" id="KW-0949">S-adenosyl-L-methionine</keyword>
<evidence type="ECO:0000256" key="4">
    <source>
        <dbReference type="ARBA" id="ARBA00022490"/>
    </source>
</evidence>
<feature type="domain" description="Protein arginine N-methyltransferase" evidence="15">
    <location>
        <begin position="259"/>
        <end position="376"/>
    </location>
</feature>
<evidence type="ECO:0000256" key="6">
    <source>
        <dbReference type="ARBA" id="ARBA00022679"/>
    </source>
</evidence>
<dbReference type="HOGENOM" id="CLU_017375_0_0_1"/>